<name>A0A6A4S6G1_SCOMX</name>
<sequence length="105" mass="12218">MFTSRTGTFVLPGVEEEGEQRKQRRSSLFRTRRRRLRVGQNSSDVAGVATDYLSAARERVRRGRGSARAHLVVNAPVYRDRREMTLLYRLEKTQNMKNCRQVCCL</sequence>
<accession>A0A6A4S6G1</accession>
<evidence type="ECO:0000256" key="1">
    <source>
        <dbReference type="SAM" id="MobiDB-lite"/>
    </source>
</evidence>
<protein>
    <submittedName>
        <fullName evidence="2">Uncharacterized protein</fullName>
    </submittedName>
</protein>
<proteinExistence type="predicted"/>
<dbReference type="Proteomes" id="UP000438429">
    <property type="component" value="Unassembled WGS sequence"/>
</dbReference>
<evidence type="ECO:0000313" key="3">
    <source>
        <dbReference type="Proteomes" id="UP000438429"/>
    </source>
</evidence>
<dbReference type="EMBL" id="VEVO01000015">
    <property type="protein sequence ID" value="KAF0030806.1"/>
    <property type="molecule type" value="Genomic_DNA"/>
</dbReference>
<feature type="compositionally biased region" description="Basic residues" evidence="1">
    <location>
        <begin position="22"/>
        <end position="34"/>
    </location>
</feature>
<organism evidence="2 3">
    <name type="scientific">Scophthalmus maximus</name>
    <name type="common">Turbot</name>
    <name type="synonym">Psetta maxima</name>
    <dbReference type="NCBI Taxonomy" id="52904"/>
    <lineage>
        <taxon>Eukaryota</taxon>
        <taxon>Metazoa</taxon>
        <taxon>Chordata</taxon>
        <taxon>Craniata</taxon>
        <taxon>Vertebrata</taxon>
        <taxon>Euteleostomi</taxon>
        <taxon>Actinopterygii</taxon>
        <taxon>Neopterygii</taxon>
        <taxon>Teleostei</taxon>
        <taxon>Neoteleostei</taxon>
        <taxon>Acanthomorphata</taxon>
        <taxon>Carangaria</taxon>
        <taxon>Pleuronectiformes</taxon>
        <taxon>Pleuronectoidei</taxon>
        <taxon>Scophthalmidae</taxon>
        <taxon>Scophthalmus</taxon>
    </lineage>
</organism>
<gene>
    <name evidence="2" type="ORF">F2P81_017537</name>
</gene>
<evidence type="ECO:0000313" key="2">
    <source>
        <dbReference type="EMBL" id="KAF0030806.1"/>
    </source>
</evidence>
<comment type="caution">
    <text evidence="2">The sequence shown here is derived from an EMBL/GenBank/DDBJ whole genome shotgun (WGS) entry which is preliminary data.</text>
</comment>
<feature type="region of interest" description="Disordered" evidence="1">
    <location>
        <begin position="13"/>
        <end position="34"/>
    </location>
</feature>
<dbReference type="AlphaFoldDB" id="A0A6A4S6G1"/>
<reference evidence="2 3" key="1">
    <citation type="submission" date="2019-06" db="EMBL/GenBank/DDBJ databases">
        <title>Draft genomes of female and male turbot (Scophthalmus maximus).</title>
        <authorList>
            <person name="Xu H."/>
            <person name="Xu X.-W."/>
            <person name="Shao C."/>
            <person name="Chen S."/>
        </authorList>
    </citation>
    <scope>NUCLEOTIDE SEQUENCE [LARGE SCALE GENOMIC DNA]</scope>
    <source>
        <strain evidence="2">Ysfricsl-2016a</strain>
        <tissue evidence="2">Blood</tissue>
    </source>
</reference>